<evidence type="ECO:0000259" key="7">
    <source>
        <dbReference type="Pfam" id="PF26168"/>
    </source>
</evidence>
<evidence type="ECO:0000256" key="2">
    <source>
        <dbReference type="ARBA" id="ARBA00022676"/>
    </source>
</evidence>
<dbReference type="InterPro" id="IPR058980">
    <property type="entry name" value="Glyco_transf_N"/>
</dbReference>
<feature type="chain" id="PRO_5042869050" description="Glycosyltransferase" evidence="6">
    <location>
        <begin position="18"/>
        <end position="496"/>
    </location>
</feature>
<evidence type="ECO:0000313" key="8">
    <source>
        <dbReference type="EMBL" id="KAK9158702.1"/>
    </source>
</evidence>
<dbReference type="PROSITE" id="PS00375">
    <property type="entry name" value="UDPGT"/>
    <property type="match status" value="1"/>
</dbReference>
<feature type="signal peptide" evidence="6">
    <location>
        <begin position="1"/>
        <end position="17"/>
    </location>
</feature>
<dbReference type="InterPro" id="IPR002213">
    <property type="entry name" value="UDP_glucos_trans"/>
</dbReference>
<dbReference type="EC" id="2.4.1.-" evidence="5"/>
<organism evidence="8 9">
    <name type="scientific">Stephania cephalantha</name>
    <dbReference type="NCBI Taxonomy" id="152367"/>
    <lineage>
        <taxon>Eukaryota</taxon>
        <taxon>Viridiplantae</taxon>
        <taxon>Streptophyta</taxon>
        <taxon>Embryophyta</taxon>
        <taxon>Tracheophyta</taxon>
        <taxon>Spermatophyta</taxon>
        <taxon>Magnoliopsida</taxon>
        <taxon>Ranunculales</taxon>
        <taxon>Menispermaceae</taxon>
        <taxon>Menispermoideae</taxon>
        <taxon>Cissampelideae</taxon>
        <taxon>Stephania</taxon>
    </lineage>
</organism>
<name>A0AAP0KVQ7_9MAGN</name>
<reference evidence="8 9" key="1">
    <citation type="submission" date="2024-01" db="EMBL/GenBank/DDBJ databases">
        <title>Genome assemblies of Stephania.</title>
        <authorList>
            <person name="Yang L."/>
        </authorList>
    </citation>
    <scope>NUCLEOTIDE SEQUENCE [LARGE SCALE GENOMIC DNA]</scope>
    <source>
        <strain evidence="8">JXDWG</strain>
        <tissue evidence="8">Leaf</tissue>
    </source>
</reference>
<dbReference type="GO" id="GO:0035251">
    <property type="term" value="F:UDP-glucosyltransferase activity"/>
    <property type="evidence" value="ECO:0007669"/>
    <property type="project" value="TreeGrafter"/>
</dbReference>
<dbReference type="FunFam" id="3.40.50.2000:FF:000047">
    <property type="entry name" value="Glycosyltransferase"/>
    <property type="match status" value="1"/>
</dbReference>
<evidence type="ECO:0000256" key="3">
    <source>
        <dbReference type="ARBA" id="ARBA00022679"/>
    </source>
</evidence>
<dbReference type="SUPFAM" id="SSF53756">
    <property type="entry name" value="UDP-Glycosyltransferase/glycogen phosphorylase"/>
    <property type="match status" value="1"/>
</dbReference>
<dbReference type="Pfam" id="PF26168">
    <property type="entry name" value="Glyco_transf_N"/>
    <property type="match status" value="1"/>
</dbReference>
<evidence type="ECO:0000256" key="4">
    <source>
        <dbReference type="RuleBase" id="RU003718"/>
    </source>
</evidence>
<evidence type="ECO:0000256" key="5">
    <source>
        <dbReference type="RuleBase" id="RU362057"/>
    </source>
</evidence>
<dbReference type="PANTHER" id="PTHR48047:SF182">
    <property type="entry name" value="GLYCOSYLTRANSFERASE"/>
    <property type="match status" value="1"/>
</dbReference>
<sequence>MAPPLLHFILVPFMAAGHMIPMIDIAKLIARRGAIVTIATTHHNALRHKPLIDRAAASGLPIRLLQLHFPTQQAGLPDGCESVDALPYLHLVPNFFSALEMLRPQLEQFLAADATDPKPDCLISDAFLTWTSTVSTKFEIPRIVFHGTSCFCLACVHNLQSNSHLLKTIESDDELFLIPNLPHPIEISRDKLPGALKKTDDANIDAIRNKIAEGEESAYGVIVNSFDELEPEYAELYREARQGKVWCVGPVSLVNKEELDVAERGNKASIDKNKCLEWLDSRELNSVVYVCLGSMCRLTAKQLIEIGMALEASEHPFVWVIRSDEERYRELESWLDREGYEERNKERGLVIRGWAPQVMILSHGSVGGFLTHCGWNSTLEAVCAGVPMLTWPMFAEQFLNEKMIVEVLKVGHSVGAEVSIEWPEVDDEEVEVLVKEKIERGVRRLMDKSGEYDEMKRRVEEIGEMGRRAMEEGGSSHLNLSLFIQDVVNQGSKSTS</sequence>
<keyword evidence="9" id="KW-1185">Reference proteome</keyword>
<evidence type="ECO:0000256" key="1">
    <source>
        <dbReference type="ARBA" id="ARBA00009995"/>
    </source>
</evidence>
<dbReference type="EMBL" id="JBBNAG010000002">
    <property type="protein sequence ID" value="KAK9158702.1"/>
    <property type="molecule type" value="Genomic_DNA"/>
</dbReference>
<evidence type="ECO:0000313" key="9">
    <source>
        <dbReference type="Proteomes" id="UP001419268"/>
    </source>
</evidence>
<dbReference type="CDD" id="cd03784">
    <property type="entry name" value="GT1_Gtf-like"/>
    <property type="match status" value="1"/>
</dbReference>
<proteinExistence type="inferred from homology"/>
<comment type="caution">
    <text evidence="8">The sequence shown here is derived from an EMBL/GenBank/DDBJ whole genome shotgun (WGS) entry which is preliminary data.</text>
</comment>
<protein>
    <recommendedName>
        <fullName evidence="5">Glycosyltransferase</fullName>
        <ecNumber evidence="5">2.4.1.-</ecNumber>
    </recommendedName>
</protein>
<dbReference type="PANTHER" id="PTHR48047">
    <property type="entry name" value="GLYCOSYLTRANSFERASE"/>
    <property type="match status" value="1"/>
</dbReference>
<evidence type="ECO:0000256" key="6">
    <source>
        <dbReference type="SAM" id="SignalP"/>
    </source>
</evidence>
<dbReference type="Pfam" id="PF00201">
    <property type="entry name" value="UDPGT"/>
    <property type="match status" value="1"/>
</dbReference>
<keyword evidence="2 4" id="KW-0328">Glycosyltransferase</keyword>
<dbReference type="Proteomes" id="UP001419268">
    <property type="component" value="Unassembled WGS sequence"/>
</dbReference>
<keyword evidence="6" id="KW-0732">Signal</keyword>
<dbReference type="AlphaFoldDB" id="A0AAP0KVQ7"/>
<dbReference type="Gene3D" id="3.40.50.2000">
    <property type="entry name" value="Glycogen Phosphorylase B"/>
    <property type="match status" value="2"/>
</dbReference>
<keyword evidence="3 4" id="KW-0808">Transferase</keyword>
<dbReference type="FunFam" id="3.40.50.2000:FF:000071">
    <property type="entry name" value="Glycosyltransferase"/>
    <property type="match status" value="1"/>
</dbReference>
<comment type="similarity">
    <text evidence="1 4">Belongs to the UDP-glycosyltransferase family.</text>
</comment>
<feature type="domain" description="Glycosyltransferase N-terminal" evidence="7">
    <location>
        <begin position="9"/>
        <end position="251"/>
    </location>
</feature>
<gene>
    <name evidence="8" type="ORF">Scep_005276</name>
</gene>
<accession>A0AAP0KVQ7</accession>
<dbReference type="InterPro" id="IPR035595">
    <property type="entry name" value="UDP_glycos_trans_CS"/>
</dbReference>